<dbReference type="PROSITE" id="PS00141">
    <property type="entry name" value="ASP_PROTEASE"/>
    <property type="match status" value="1"/>
</dbReference>
<evidence type="ECO:0000256" key="4">
    <source>
        <dbReference type="ARBA" id="ARBA00022722"/>
    </source>
</evidence>
<keyword evidence="11" id="KW-0511">Multifunctional enzyme</keyword>
<evidence type="ECO:0000256" key="1">
    <source>
        <dbReference type="ARBA" id="ARBA00012493"/>
    </source>
</evidence>
<keyword evidence="7" id="KW-0460">Magnesium</keyword>
<evidence type="ECO:0000256" key="9">
    <source>
        <dbReference type="ARBA" id="ARBA00022908"/>
    </source>
</evidence>
<dbReference type="InterPro" id="IPR034132">
    <property type="entry name" value="RP_Saci-like"/>
</dbReference>
<evidence type="ECO:0000256" key="8">
    <source>
        <dbReference type="ARBA" id="ARBA00022884"/>
    </source>
</evidence>
<keyword evidence="8" id="KW-0694">RNA-binding</keyword>
<dbReference type="OrthoDB" id="6773263at2759"/>
<keyword evidence="6" id="KW-0378">Hydrolase</keyword>
<dbReference type="EC" id="2.7.7.49" evidence="1"/>
<dbReference type="Pfam" id="PF17921">
    <property type="entry name" value="Integrase_H2C2"/>
    <property type="match status" value="1"/>
</dbReference>
<dbReference type="GO" id="GO:0003964">
    <property type="term" value="F:RNA-directed DNA polymerase activity"/>
    <property type="evidence" value="ECO:0007669"/>
    <property type="project" value="UniProtKB-KW"/>
</dbReference>
<organism evidence="14 15">
    <name type="scientific">Araneus ventricosus</name>
    <name type="common">Orbweaver spider</name>
    <name type="synonym">Epeira ventricosa</name>
    <dbReference type="NCBI Taxonomy" id="182803"/>
    <lineage>
        <taxon>Eukaryota</taxon>
        <taxon>Metazoa</taxon>
        <taxon>Ecdysozoa</taxon>
        <taxon>Arthropoda</taxon>
        <taxon>Chelicerata</taxon>
        <taxon>Arachnida</taxon>
        <taxon>Araneae</taxon>
        <taxon>Araneomorphae</taxon>
        <taxon>Entelegynae</taxon>
        <taxon>Araneoidea</taxon>
        <taxon>Araneidae</taxon>
        <taxon>Araneus</taxon>
    </lineage>
</organism>
<evidence type="ECO:0000259" key="12">
    <source>
        <dbReference type="PROSITE" id="PS50175"/>
    </source>
</evidence>
<dbReference type="FunFam" id="2.40.70.10:FF:000130">
    <property type="entry name" value="Retrovirus-related Pol polyprotein from transposon opus-like Protein"/>
    <property type="match status" value="1"/>
</dbReference>
<dbReference type="Proteomes" id="UP000499080">
    <property type="component" value="Unassembled WGS sequence"/>
</dbReference>
<dbReference type="InterPro" id="IPR021109">
    <property type="entry name" value="Peptidase_aspartic_dom_sf"/>
</dbReference>
<evidence type="ECO:0000256" key="7">
    <source>
        <dbReference type="ARBA" id="ARBA00022842"/>
    </source>
</evidence>
<keyword evidence="9" id="KW-0229">DNA integration</keyword>
<keyword evidence="3" id="KW-0548">Nucleotidyltransferase</keyword>
<dbReference type="EMBL" id="BGPR01001718">
    <property type="protein sequence ID" value="GBM60285.1"/>
    <property type="molecule type" value="Genomic_DNA"/>
</dbReference>
<reference evidence="14 15" key="1">
    <citation type="journal article" date="2019" name="Sci. Rep.">
        <title>Orb-weaving spider Araneus ventricosus genome elucidates the spidroin gene catalogue.</title>
        <authorList>
            <person name="Kono N."/>
            <person name="Nakamura H."/>
            <person name="Ohtoshi R."/>
            <person name="Moran D.A.P."/>
            <person name="Shinohara A."/>
            <person name="Yoshida Y."/>
            <person name="Fujiwara M."/>
            <person name="Mori M."/>
            <person name="Tomita M."/>
            <person name="Arakawa K."/>
        </authorList>
    </citation>
    <scope>NUCLEOTIDE SEQUENCE [LARGE SCALE GENOMIC DNA]</scope>
</reference>
<dbReference type="PROSITE" id="PS50175">
    <property type="entry name" value="ASP_PROT_RETROV"/>
    <property type="match status" value="1"/>
</dbReference>
<dbReference type="InterPro" id="IPR041588">
    <property type="entry name" value="Integrase_H2C2"/>
</dbReference>
<evidence type="ECO:0000313" key="14">
    <source>
        <dbReference type="EMBL" id="GBM60285.1"/>
    </source>
</evidence>
<dbReference type="GO" id="GO:0004519">
    <property type="term" value="F:endonuclease activity"/>
    <property type="evidence" value="ECO:0007669"/>
    <property type="project" value="UniProtKB-KW"/>
</dbReference>
<feature type="domain" description="Reverse transcriptase" evidence="13">
    <location>
        <begin position="756"/>
        <end position="940"/>
    </location>
</feature>
<comment type="caution">
    <text evidence="14">The sequence shown here is derived from an EMBL/GenBank/DDBJ whole genome shotgun (WGS) entry which is preliminary data.</text>
</comment>
<dbReference type="InterPro" id="IPR043128">
    <property type="entry name" value="Rev_trsase/Diguanyl_cyclase"/>
</dbReference>
<dbReference type="InterPro" id="IPR041577">
    <property type="entry name" value="RT_RNaseH_2"/>
</dbReference>
<proteinExistence type="predicted"/>
<evidence type="ECO:0000256" key="2">
    <source>
        <dbReference type="ARBA" id="ARBA00022679"/>
    </source>
</evidence>
<dbReference type="Gene3D" id="3.30.70.270">
    <property type="match status" value="4"/>
</dbReference>
<dbReference type="InterPro" id="IPR036397">
    <property type="entry name" value="RNaseH_sf"/>
</dbReference>
<feature type="domain" description="Reverse transcriptase" evidence="13">
    <location>
        <begin position="200"/>
        <end position="384"/>
    </location>
</feature>
<keyword evidence="5" id="KW-0255">Endonuclease</keyword>
<dbReference type="CDD" id="cd06094">
    <property type="entry name" value="RP_Saci_like"/>
    <property type="match status" value="1"/>
</dbReference>
<dbReference type="SUPFAM" id="SSF50630">
    <property type="entry name" value="Acid proteases"/>
    <property type="match status" value="1"/>
</dbReference>
<dbReference type="PANTHER" id="PTHR37984">
    <property type="entry name" value="PROTEIN CBG26694"/>
    <property type="match status" value="1"/>
</dbReference>
<evidence type="ECO:0000256" key="11">
    <source>
        <dbReference type="ARBA" id="ARBA00023268"/>
    </source>
</evidence>
<dbReference type="SUPFAM" id="SSF53098">
    <property type="entry name" value="Ribonuclease H-like"/>
    <property type="match status" value="1"/>
</dbReference>
<dbReference type="Gene3D" id="3.30.420.10">
    <property type="entry name" value="Ribonuclease H-like superfamily/Ribonuclease H"/>
    <property type="match status" value="1"/>
</dbReference>
<name>A0A4Y2H5J8_ARAVE</name>
<dbReference type="CDD" id="cd01647">
    <property type="entry name" value="RT_LTR"/>
    <property type="match status" value="2"/>
</dbReference>
<evidence type="ECO:0000259" key="13">
    <source>
        <dbReference type="PROSITE" id="PS50878"/>
    </source>
</evidence>
<dbReference type="AlphaFoldDB" id="A0A4Y2H5J8"/>
<dbReference type="GO" id="GO:0003723">
    <property type="term" value="F:RNA binding"/>
    <property type="evidence" value="ECO:0007669"/>
    <property type="project" value="UniProtKB-KW"/>
</dbReference>
<dbReference type="Pfam" id="PF00078">
    <property type="entry name" value="RVT_1"/>
    <property type="match status" value="2"/>
</dbReference>
<dbReference type="CDD" id="cd09274">
    <property type="entry name" value="RNase_HI_RT_Ty3"/>
    <property type="match status" value="1"/>
</dbReference>
<dbReference type="GO" id="GO:0006508">
    <property type="term" value="P:proteolysis"/>
    <property type="evidence" value="ECO:0007669"/>
    <property type="project" value="InterPro"/>
</dbReference>
<dbReference type="InterPro" id="IPR001969">
    <property type="entry name" value="Aspartic_peptidase_AS"/>
</dbReference>
<feature type="domain" description="Peptidase A2" evidence="12">
    <location>
        <begin position="22"/>
        <end position="95"/>
    </location>
</feature>
<keyword evidence="10" id="KW-0695">RNA-directed DNA polymerase</keyword>
<evidence type="ECO:0000256" key="5">
    <source>
        <dbReference type="ARBA" id="ARBA00022759"/>
    </source>
</evidence>
<accession>A0A4Y2H5J8</accession>
<gene>
    <name evidence="14" type="primary">TY3B-G_41</name>
    <name evidence="14" type="ORF">AVEN_81643_1</name>
</gene>
<keyword evidence="4" id="KW-0540">Nuclease</keyword>
<dbReference type="Gene3D" id="2.40.70.10">
    <property type="entry name" value="Acid Proteases"/>
    <property type="match status" value="1"/>
</dbReference>
<dbReference type="Pfam" id="PF17919">
    <property type="entry name" value="RT_RNaseH_2"/>
    <property type="match status" value="1"/>
</dbReference>
<dbReference type="Gene3D" id="3.10.10.10">
    <property type="entry name" value="HIV Type 1 Reverse Transcriptase, subunit A, domain 1"/>
    <property type="match status" value="2"/>
</dbReference>
<dbReference type="GO" id="GO:0042575">
    <property type="term" value="C:DNA polymerase complex"/>
    <property type="evidence" value="ECO:0007669"/>
    <property type="project" value="UniProtKB-ARBA"/>
</dbReference>
<keyword evidence="15" id="KW-1185">Reference proteome</keyword>
<dbReference type="PROSITE" id="PS50878">
    <property type="entry name" value="RT_POL"/>
    <property type="match status" value="2"/>
</dbReference>
<evidence type="ECO:0000256" key="6">
    <source>
        <dbReference type="ARBA" id="ARBA00022801"/>
    </source>
</evidence>
<dbReference type="GO" id="GO:0004190">
    <property type="term" value="F:aspartic-type endopeptidase activity"/>
    <property type="evidence" value="ECO:0007669"/>
    <property type="project" value="InterPro"/>
</dbReference>
<dbReference type="FunFam" id="3.30.70.270:FF:000020">
    <property type="entry name" value="Transposon Tf2-6 polyprotein-like Protein"/>
    <property type="match status" value="1"/>
</dbReference>
<dbReference type="InterPro" id="IPR001995">
    <property type="entry name" value="Peptidase_A2_cat"/>
</dbReference>
<sequence length="1234" mass="140519">MEADVKGQNNCRLVIHDRPSGLNFLVDTGADISVVPPSSAERCKPKSLLTLLAANGTKINTYGTRNLSLNIGLRRIFPRSFIIADVSRPILGADFVTHYGIIIDLKSKCLKDQQTTLTSTGKISTDNTPSITALKLCLNFNDLIREYNDIFDDVERSPIKVQSHNVTHVIQAKGPPVGAKARRLVPDKLMAAKQEFQNLIHKGICSSSTSCWASPLVMVKKSDGSWRPCGDYRALNAQTIPDKYPIRHIHDFTSYLHIKTVFTTLDLKRAYHQVPMHEEDKQKTVIITPFGLFQFNFMIFGLRNAAQTMQRMMDNALQGLDFCFVYIDDLLIASSSLEEHLDHLKQVFDRLRKFGLVLNRDKCVFAVENLSFLDHKLDKYGITPLPEKVEAISNFPRPKTVQDLRRFLGMLNFFRRFLPQAAQKQLPLQKMLGKCKKRDKTPLNWTDESDQAFQNCINALKEATHLAHPDSNAAIILMTDASDRAIGGCIQQREGDSWKPLEGTKFTILTDHKPITYAFSQKIEKLSPRQINHLNFVAQFTVDIKHISGKDNVVADALSRIESISTSPLAYEDIARSQQDDEELDLLIKQTTSLNLQKLQLPNTDVMLHCDISTQVIRPYIPKTHRYQVFRNLHDLSHLADVSRPILGADFVTHYGIIIDLKSKCLKDQQTTLTSTGKISTDNTPSITALKLCLNFNDLIREYNDIFDDVERSPIKVQSHNVTHVIQAKGPPVGAKARRLVPDKLMAAKQEFQNLIHKGICSSSTSCWASPLVMVKKSDGSWRPCGDYRALNAQTIPDKYPIRHIHDFTSYLHIKTVFTTLDLKRAYHQVPMHEEDKQKTVIITPFGLFQFNFMIFGLRNAAQTMQRMMDNALQGLDFCFVYIDDLLIASSSLEEHLDHLKQVFDRLRKFGLVLNRDKCVFAVENLSFLDHKLDKYGITPLPEKVEAISNFPRPKTVQDLRRFLGMLNFFQGTKFTILTDHKPITYAFSQKIEKLSPRQINHLNFVAQFTVDIKHISGKDNVVADALSRIESISTSPLAYEDIARSQQDDEELDLLIKQTTSLNLQKLQLPNTDVMLHCDISTQVIRPYIPKTHRYQVFRNLHDLSHLGVRATVRLICSRFVWPKMKQDLVNFTRSCIACQKSKIFCYVNSPLSEFKVPNQRFVHINIDLIGPLPSSQGFSYCLTDIDWFSRWPEAMPLTDIRAETVAQTLYSGWISRFGPSADLHGQRCAIYE</sequence>
<dbReference type="GO" id="GO:0015074">
    <property type="term" value="P:DNA integration"/>
    <property type="evidence" value="ECO:0007669"/>
    <property type="project" value="UniProtKB-KW"/>
</dbReference>
<dbReference type="PANTHER" id="PTHR37984:SF5">
    <property type="entry name" value="PROTEIN NYNRIN-LIKE"/>
    <property type="match status" value="1"/>
</dbReference>
<protein>
    <recommendedName>
        <fullName evidence="1">RNA-directed DNA polymerase</fullName>
        <ecNumber evidence="1">2.7.7.49</ecNumber>
    </recommendedName>
</protein>
<keyword evidence="2" id="KW-0808">Transferase</keyword>
<evidence type="ECO:0000313" key="15">
    <source>
        <dbReference type="Proteomes" id="UP000499080"/>
    </source>
</evidence>
<dbReference type="InterPro" id="IPR000477">
    <property type="entry name" value="RT_dom"/>
</dbReference>
<evidence type="ECO:0000256" key="3">
    <source>
        <dbReference type="ARBA" id="ARBA00022695"/>
    </source>
</evidence>
<dbReference type="SUPFAM" id="SSF56672">
    <property type="entry name" value="DNA/RNA polymerases"/>
    <property type="match status" value="2"/>
</dbReference>
<evidence type="ECO:0000256" key="10">
    <source>
        <dbReference type="ARBA" id="ARBA00022918"/>
    </source>
</evidence>
<dbReference type="InterPro" id="IPR043502">
    <property type="entry name" value="DNA/RNA_pol_sf"/>
</dbReference>
<dbReference type="InterPro" id="IPR012337">
    <property type="entry name" value="RNaseH-like_sf"/>
</dbReference>
<dbReference type="InterPro" id="IPR050951">
    <property type="entry name" value="Retrovirus_Pol_polyprotein"/>
</dbReference>
<dbReference type="Gene3D" id="1.10.340.70">
    <property type="match status" value="1"/>
</dbReference>